<comment type="similarity">
    <text evidence="2 14">Belongs to the polysaccharide lyase 1 family.</text>
</comment>
<gene>
    <name evidence="18" type="ORF">BDW59DRAFT_182210</name>
</gene>
<evidence type="ECO:0000256" key="3">
    <source>
        <dbReference type="ARBA" id="ARBA00022525"/>
    </source>
</evidence>
<keyword evidence="4 16" id="KW-0732">Signal</keyword>
<reference evidence="18 19" key="1">
    <citation type="submission" date="2024-07" db="EMBL/GenBank/DDBJ databases">
        <title>Section-level genome sequencing and comparative genomics of Aspergillus sections Usti and Cavernicolus.</title>
        <authorList>
            <consortium name="Lawrence Berkeley National Laboratory"/>
            <person name="Nybo J.L."/>
            <person name="Vesth T.C."/>
            <person name="Theobald S."/>
            <person name="Frisvad J.C."/>
            <person name="Larsen T.O."/>
            <person name="Kjaerboelling I."/>
            <person name="Rothschild-Mancinelli K."/>
            <person name="Lyhne E.K."/>
            <person name="Kogle M.E."/>
            <person name="Barry K."/>
            <person name="Clum A."/>
            <person name="Na H."/>
            <person name="Ledsgaard L."/>
            <person name="Lin J."/>
            <person name="Lipzen A."/>
            <person name="Kuo A."/>
            <person name="Riley R."/>
            <person name="Mondo S."/>
            <person name="LaButti K."/>
            <person name="Haridas S."/>
            <person name="Pangalinan J."/>
            <person name="Salamov A.A."/>
            <person name="Simmons B.A."/>
            <person name="Magnuson J.K."/>
            <person name="Chen J."/>
            <person name="Drula E."/>
            <person name="Henrissat B."/>
            <person name="Wiebenga A."/>
            <person name="Lubbers R.J."/>
            <person name="Gomes A.C."/>
            <person name="Makela M.R."/>
            <person name="Stajich J."/>
            <person name="Grigoriev I.V."/>
            <person name="Mortensen U.H."/>
            <person name="De vries R.P."/>
            <person name="Baker S.E."/>
            <person name="Andersen M.R."/>
        </authorList>
    </citation>
    <scope>NUCLEOTIDE SEQUENCE [LARGE SCALE GENOMIC DNA]</scope>
    <source>
        <strain evidence="18 19">CBS 600.67</strain>
    </source>
</reference>
<keyword evidence="6" id="KW-0325">Glycoprotein</keyword>
<evidence type="ECO:0000256" key="14">
    <source>
        <dbReference type="RuleBase" id="RU361173"/>
    </source>
</evidence>
<protein>
    <recommendedName>
        <fullName evidence="13">pectin lyase</fullName>
        <ecNumber evidence="13">4.2.2.10</ecNumber>
    </recommendedName>
</protein>
<keyword evidence="10 14" id="KW-0624">Polysaccharide degradation</keyword>
<evidence type="ECO:0000256" key="7">
    <source>
        <dbReference type="ARBA" id="ARBA00023239"/>
    </source>
</evidence>
<dbReference type="SMART" id="SM00656">
    <property type="entry name" value="Amb_all"/>
    <property type="match status" value="1"/>
</dbReference>
<evidence type="ECO:0000256" key="4">
    <source>
        <dbReference type="ARBA" id="ARBA00022729"/>
    </source>
</evidence>
<evidence type="ECO:0000256" key="2">
    <source>
        <dbReference type="ARBA" id="ARBA00010980"/>
    </source>
</evidence>
<dbReference type="EC" id="4.2.2.10" evidence="13"/>
<keyword evidence="5" id="KW-1015">Disulfide bond</keyword>
<evidence type="ECO:0000256" key="11">
    <source>
        <dbReference type="ARBA" id="ARBA00036818"/>
    </source>
</evidence>
<evidence type="ECO:0000313" key="18">
    <source>
        <dbReference type="EMBL" id="KAL2817688.1"/>
    </source>
</evidence>
<evidence type="ECO:0000256" key="12">
    <source>
        <dbReference type="ARBA" id="ARBA00037631"/>
    </source>
</evidence>
<dbReference type="SUPFAM" id="SSF51126">
    <property type="entry name" value="Pectin lyase-like"/>
    <property type="match status" value="1"/>
</dbReference>
<comment type="subcellular location">
    <subcellularLocation>
        <location evidence="1 14">Secreted</location>
    </subcellularLocation>
</comment>
<dbReference type="InterPro" id="IPR045032">
    <property type="entry name" value="PEL"/>
</dbReference>
<comment type="function">
    <text evidence="12">Pectinolytic enzymes consist of four classes of enzymes: pectin lyase, polygalacturonase, pectin methylesterase and rhamnogalacturonase. Among pectinolytic enzymes, pectin lyase is the most important in depolymerization of pectin, since it cleaves internal glycosidic bonds of highly methylated pectins.</text>
</comment>
<dbReference type="GO" id="GO:0016829">
    <property type="term" value="F:lyase activity"/>
    <property type="evidence" value="ECO:0007669"/>
    <property type="project" value="UniProtKB-KW"/>
</dbReference>
<evidence type="ECO:0000256" key="16">
    <source>
        <dbReference type="SAM" id="SignalP"/>
    </source>
</evidence>
<dbReference type="Proteomes" id="UP001610335">
    <property type="component" value="Unassembled WGS sequence"/>
</dbReference>
<sequence>MKKTTLSSLLTLLLSTAPTTTAQVTGSPSGFAAGTTGGGNATPQTPSSLAELVTWITDSTPRTILIDREWNFIGTEGTTSSQCCSNQITVCAGGTSAGQAWIGDTCDDGTWISCTYDNAGQSPLDVGSDKSIVGVGSAGVLRGKGLRVRGGNRNVIIQNIHVTELNPRYVWGGDAITLDGSDMVWIDHCKFSLAGRQFIVSGWGAAGRVTISNNEFDGVTSWSAGCNGRHYWTLLLIGEEDWYTFQGNWVHDVSGRAPHLGTDYTDSRILFHGVNNYFQDVGGHAFDVDTNTWVLLEGNYFDGVDTPVTGGTLSSGALVYNVPTVDSASACVSSLGYICEWNRLAASGSWPSLAQQAVLDTFSEYTDSLVDAYGVADVPATVVANAGVGKI</sequence>
<evidence type="ECO:0000256" key="10">
    <source>
        <dbReference type="ARBA" id="ARBA00023326"/>
    </source>
</evidence>
<evidence type="ECO:0000313" key="19">
    <source>
        <dbReference type="Proteomes" id="UP001610335"/>
    </source>
</evidence>
<feature type="domain" description="Pectate lyase" evidence="17">
    <location>
        <begin position="95"/>
        <end position="307"/>
    </location>
</feature>
<feature type="compositionally biased region" description="Low complexity" evidence="15">
    <location>
        <begin position="21"/>
        <end position="34"/>
    </location>
</feature>
<accession>A0ABR4HQB8</accession>
<comment type="catalytic activity">
    <reaction evidence="11">
        <text>Eliminative cleavage of (1-&gt;4)-alpha-D-galacturonan methyl ester to give oligosaccharides with 4-deoxy-6-O-methyl-alpha-D-galact-4-enuronosyl groups at their non-reducing ends.</text>
        <dbReference type="EC" id="4.2.2.10"/>
    </reaction>
</comment>
<keyword evidence="3 14" id="KW-0964">Secreted</keyword>
<comment type="caution">
    <text evidence="18">The sequence shown here is derived from an EMBL/GenBank/DDBJ whole genome shotgun (WGS) entry which is preliminary data.</text>
</comment>
<dbReference type="PANTHER" id="PTHR31683:SF67">
    <property type="entry name" value="PECTIN LYASE F-RELATED"/>
    <property type="match status" value="1"/>
</dbReference>
<organism evidence="18 19">
    <name type="scientific">Aspergillus cavernicola</name>
    <dbReference type="NCBI Taxonomy" id="176166"/>
    <lineage>
        <taxon>Eukaryota</taxon>
        <taxon>Fungi</taxon>
        <taxon>Dikarya</taxon>
        <taxon>Ascomycota</taxon>
        <taxon>Pezizomycotina</taxon>
        <taxon>Eurotiomycetes</taxon>
        <taxon>Eurotiomycetidae</taxon>
        <taxon>Eurotiales</taxon>
        <taxon>Aspergillaceae</taxon>
        <taxon>Aspergillus</taxon>
        <taxon>Aspergillus subgen. Nidulantes</taxon>
    </lineage>
</organism>
<feature type="region of interest" description="Disordered" evidence="15">
    <location>
        <begin position="21"/>
        <end position="44"/>
    </location>
</feature>
<feature type="signal peptide" evidence="16">
    <location>
        <begin position="1"/>
        <end position="22"/>
    </location>
</feature>
<keyword evidence="7 14" id="KW-0456">Lyase</keyword>
<evidence type="ECO:0000256" key="6">
    <source>
        <dbReference type="ARBA" id="ARBA00023180"/>
    </source>
</evidence>
<evidence type="ECO:0000256" key="15">
    <source>
        <dbReference type="SAM" id="MobiDB-lite"/>
    </source>
</evidence>
<dbReference type="Gene3D" id="2.160.20.10">
    <property type="entry name" value="Single-stranded right-handed beta-helix, Pectin lyase-like"/>
    <property type="match status" value="1"/>
</dbReference>
<feature type="chain" id="PRO_5047286818" description="pectin lyase" evidence="16">
    <location>
        <begin position="23"/>
        <end position="391"/>
    </location>
</feature>
<dbReference type="InterPro" id="IPR012334">
    <property type="entry name" value="Pectin_lyas_fold"/>
</dbReference>
<dbReference type="EMBL" id="JBFXLS010000090">
    <property type="protein sequence ID" value="KAL2817688.1"/>
    <property type="molecule type" value="Genomic_DNA"/>
</dbReference>
<dbReference type="InterPro" id="IPR002022">
    <property type="entry name" value="Pec_lyase"/>
</dbReference>
<dbReference type="Pfam" id="PF00544">
    <property type="entry name" value="Pectate_lyase_4"/>
    <property type="match status" value="1"/>
</dbReference>
<keyword evidence="9" id="KW-0961">Cell wall biogenesis/degradation</keyword>
<proteinExistence type="inferred from homology"/>
<dbReference type="PANTHER" id="PTHR31683">
    <property type="entry name" value="PECTATE LYASE 18-RELATED"/>
    <property type="match status" value="1"/>
</dbReference>
<dbReference type="InterPro" id="IPR011050">
    <property type="entry name" value="Pectin_lyase_fold/virulence"/>
</dbReference>
<evidence type="ECO:0000259" key="17">
    <source>
        <dbReference type="SMART" id="SM00656"/>
    </source>
</evidence>
<evidence type="ECO:0000256" key="5">
    <source>
        <dbReference type="ARBA" id="ARBA00023157"/>
    </source>
</evidence>
<name>A0ABR4HQB8_9EURO</name>
<keyword evidence="19" id="KW-1185">Reference proteome</keyword>
<evidence type="ECO:0000256" key="13">
    <source>
        <dbReference type="ARBA" id="ARBA00039082"/>
    </source>
</evidence>
<evidence type="ECO:0000256" key="1">
    <source>
        <dbReference type="ARBA" id="ARBA00004613"/>
    </source>
</evidence>
<keyword evidence="8 14" id="KW-0119">Carbohydrate metabolism</keyword>
<evidence type="ECO:0000256" key="8">
    <source>
        <dbReference type="ARBA" id="ARBA00023277"/>
    </source>
</evidence>
<evidence type="ECO:0000256" key="9">
    <source>
        <dbReference type="ARBA" id="ARBA00023316"/>
    </source>
</evidence>